<organism evidence="1 2">
    <name type="scientific">Allacma fusca</name>
    <dbReference type="NCBI Taxonomy" id="39272"/>
    <lineage>
        <taxon>Eukaryota</taxon>
        <taxon>Metazoa</taxon>
        <taxon>Ecdysozoa</taxon>
        <taxon>Arthropoda</taxon>
        <taxon>Hexapoda</taxon>
        <taxon>Collembola</taxon>
        <taxon>Symphypleona</taxon>
        <taxon>Sminthuridae</taxon>
        <taxon>Allacma</taxon>
    </lineage>
</organism>
<sequence>KPVYICHGRETFFLQTIFKNDIISWSVTLLGSDVSAAKYDVRITLPSGDESKKSFLQWVGPVTSLLTEGPKDYFQVSKQVLKSFRKGGNQLGLHYIQL</sequence>
<reference evidence="1" key="1">
    <citation type="submission" date="2021-06" db="EMBL/GenBank/DDBJ databases">
        <authorList>
            <person name="Hodson N. C."/>
            <person name="Mongue J. A."/>
            <person name="Jaron S. K."/>
        </authorList>
    </citation>
    <scope>NUCLEOTIDE SEQUENCE</scope>
</reference>
<dbReference type="EMBL" id="CAJVCH010527313">
    <property type="protein sequence ID" value="CAG7822752.1"/>
    <property type="molecule type" value="Genomic_DNA"/>
</dbReference>
<gene>
    <name evidence="1" type="ORF">AFUS01_LOCUS33007</name>
</gene>
<evidence type="ECO:0000313" key="2">
    <source>
        <dbReference type="Proteomes" id="UP000708208"/>
    </source>
</evidence>
<feature type="non-terminal residue" evidence="1">
    <location>
        <position position="1"/>
    </location>
</feature>
<protein>
    <submittedName>
        <fullName evidence="1">Uncharacterized protein</fullName>
    </submittedName>
</protein>
<comment type="caution">
    <text evidence="1">The sequence shown here is derived from an EMBL/GenBank/DDBJ whole genome shotgun (WGS) entry which is preliminary data.</text>
</comment>
<evidence type="ECO:0000313" key="1">
    <source>
        <dbReference type="EMBL" id="CAG7822752.1"/>
    </source>
</evidence>
<dbReference type="AlphaFoldDB" id="A0A8J2KS58"/>
<keyword evidence="2" id="KW-1185">Reference proteome</keyword>
<name>A0A8J2KS58_9HEXA</name>
<dbReference type="Proteomes" id="UP000708208">
    <property type="component" value="Unassembled WGS sequence"/>
</dbReference>
<accession>A0A8J2KS58</accession>
<proteinExistence type="predicted"/>